<evidence type="ECO:0000256" key="1">
    <source>
        <dbReference type="PROSITE-ProRule" id="PRU00124"/>
    </source>
</evidence>
<keyword evidence="3" id="KW-1185">Reference proteome</keyword>
<feature type="disulfide bond" evidence="1">
    <location>
        <begin position="117"/>
        <end position="132"/>
    </location>
</feature>
<dbReference type="PRINTS" id="PR00261">
    <property type="entry name" value="LDLRECEPTOR"/>
</dbReference>
<dbReference type="InterPro" id="IPR002172">
    <property type="entry name" value="LDrepeatLR_classA_rpt"/>
</dbReference>
<evidence type="ECO:0000313" key="3">
    <source>
        <dbReference type="Proteomes" id="UP001152795"/>
    </source>
</evidence>
<dbReference type="AlphaFoldDB" id="A0A7D9LCT9"/>
<dbReference type="Gene3D" id="4.10.400.10">
    <property type="entry name" value="Low-density Lipoprotein Receptor"/>
    <property type="match status" value="4"/>
</dbReference>
<comment type="caution">
    <text evidence="2">The sequence shown here is derived from an EMBL/GenBank/DDBJ whole genome shotgun (WGS) entry which is preliminary data.</text>
</comment>
<dbReference type="SUPFAM" id="SSF49899">
    <property type="entry name" value="Concanavalin A-like lectins/glucanases"/>
    <property type="match status" value="4"/>
</dbReference>
<dbReference type="PROSITE" id="PS01209">
    <property type="entry name" value="LDLRA_1"/>
    <property type="match status" value="3"/>
</dbReference>
<accession>A0A7D9LCT9</accession>
<dbReference type="PROSITE" id="PS50060">
    <property type="entry name" value="MAM_2"/>
    <property type="match status" value="4"/>
</dbReference>
<name>A0A7D9LCT9_PARCT</name>
<reference evidence="2" key="1">
    <citation type="submission" date="2020-04" db="EMBL/GenBank/DDBJ databases">
        <authorList>
            <person name="Alioto T."/>
            <person name="Alioto T."/>
            <person name="Gomez Garrido J."/>
        </authorList>
    </citation>
    <scope>NUCLEOTIDE SEQUENCE</scope>
    <source>
        <strain evidence="2">A484AB</strain>
    </source>
</reference>
<dbReference type="InterPro" id="IPR051560">
    <property type="entry name" value="MAM_domain-containing"/>
</dbReference>
<dbReference type="SMART" id="SM00192">
    <property type="entry name" value="LDLa"/>
    <property type="match status" value="4"/>
</dbReference>
<keyword evidence="1" id="KW-1015">Disulfide bond</keyword>
<gene>
    <name evidence="2" type="ORF">PACLA_8A063095</name>
</gene>
<dbReference type="OrthoDB" id="5985073at2759"/>
<feature type="disulfide bond" evidence="1">
    <location>
        <begin position="302"/>
        <end position="314"/>
    </location>
</feature>
<feature type="disulfide bond" evidence="1">
    <location>
        <begin position="545"/>
        <end position="560"/>
    </location>
</feature>
<dbReference type="CDD" id="cd00112">
    <property type="entry name" value="LDLa"/>
    <property type="match status" value="4"/>
</dbReference>
<dbReference type="SMART" id="SM00137">
    <property type="entry name" value="MAM"/>
    <property type="match status" value="3"/>
</dbReference>
<comment type="caution">
    <text evidence="1">Lacks conserved residue(s) required for the propagation of feature annotation.</text>
</comment>
<feature type="disulfide bond" evidence="1">
    <location>
        <begin position="309"/>
        <end position="327"/>
    </location>
</feature>
<dbReference type="InterPro" id="IPR000998">
    <property type="entry name" value="MAM_dom"/>
</dbReference>
<dbReference type="GO" id="GO:0016020">
    <property type="term" value="C:membrane"/>
    <property type="evidence" value="ECO:0007669"/>
    <property type="project" value="InterPro"/>
</dbReference>
<dbReference type="PANTHER" id="PTHR23282:SF146">
    <property type="entry name" value="RT07201P-RELATED"/>
    <property type="match status" value="1"/>
</dbReference>
<feature type="non-terminal residue" evidence="2">
    <location>
        <position position="1"/>
    </location>
</feature>
<dbReference type="CDD" id="cd06263">
    <property type="entry name" value="MAM"/>
    <property type="match status" value="4"/>
</dbReference>
<dbReference type="InterPro" id="IPR036055">
    <property type="entry name" value="LDL_receptor-like_sf"/>
</dbReference>
<dbReference type="InterPro" id="IPR023415">
    <property type="entry name" value="LDLR_class-A_CS"/>
</dbReference>
<sequence>MWGDHIGNLSVKVRDTIGGPETTLWIRNGQVGNYWARAEVILQSPKDFQIIIEAVRGTNYQGDISIDDVSLTPYCKRGSTLPTAPPTSPQPTTPGPCGSGRFQCKQSQTCISNSQICDYWKDCPDGSDEAKCGSCTFESADLCGWKDVSTGEYGWLRNRGTTPSHKTGPKVDHTCGTSSCHYIYIEDGSGTSYQVANIESPPTGKTYHTCTVQFYYHLYGTFSSANYLWIGLTYGGSTSYIWNTNGDQGDKWNKGEFGLGSVPAGTKISFEALKPWTFFGAADMAIDDVSFVNCGIPKPRNCLPGEFKCKRQFCVAPDRICDFADDCGDQSDETTSACLSYPGRCNFEKDTCFWTQDTGDDFDWTRAYGYTWSYKTGPGRDHTTSTPQGYYLYIETSYPRTSGEVARISSPIIKVKSAQDNCRLRMFYHMFGKDVNSLKIYHRDAVGGKLSEIKTILGDQGDVWRRYESTSLFKPTPFQIVIEATVGASYQGDIAIDDLSFTPGCIIESSTTLVPTGFTVPTSITCQVGQMSCDDGQCIAANKYCNFRKDCTDGSDEKNCAAKCDFETNECGWRDNKYKDHIDFTRDTGGTPTPHTGPSVDHTLGTSLGHYVYAAVNNKTGGFAFPRYISPRYYKSSKTCKFRFYYHMNGSSYALLSVNIWRNNLDTYLWSDTFKLSNEWRNATVDLPPCLTDFQIVFESWHFLGDEGDIAIDDLEFIDCAEALPPSSCPDFTCTSGQCARSKDKCDFTPDCCDYSDETDKLCSGYF</sequence>
<dbReference type="PANTHER" id="PTHR23282">
    <property type="entry name" value="APICAL ENDOSOMAL GLYCOPROTEIN PRECURSOR"/>
    <property type="match status" value="1"/>
</dbReference>
<dbReference type="EMBL" id="CACRXK020016456">
    <property type="protein sequence ID" value="CAB4029848.1"/>
    <property type="molecule type" value="Genomic_DNA"/>
</dbReference>
<dbReference type="Proteomes" id="UP001152795">
    <property type="component" value="Unassembled WGS sequence"/>
</dbReference>
<dbReference type="InterPro" id="IPR013320">
    <property type="entry name" value="ConA-like_dom_sf"/>
</dbReference>
<dbReference type="SUPFAM" id="SSF57424">
    <property type="entry name" value="LDL receptor-like module"/>
    <property type="match status" value="4"/>
</dbReference>
<dbReference type="Pfam" id="PF00057">
    <property type="entry name" value="Ldl_recept_a"/>
    <property type="match status" value="3"/>
</dbReference>
<feature type="disulfide bond" evidence="1">
    <location>
        <begin position="533"/>
        <end position="551"/>
    </location>
</feature>
<dbReference type="PROSITE" id="PS50068">
    <property type="entry name" value="LDLRA_2"/>
    <property type="match status" value="4"/>
</dbReference>
<dbReference type="Pfam" id="PF00629">
    <property type="entry name" value="MAM"/>
    <property type="match status" value="4"/>
</dbReference>
<organism evidence="2 3">
    <name type="scientific">Paramuricea clavata</name>
    <name type="common">Red gorgonian</name>
    <name type="synonym">Violescent sea-whip</name>
    <dbReference type="NCBI Taxonomy" id="317549"/>
    <lineage>
        <taxon>Eukaryota</taxon>
        <taxon>Metazoa</taxon>
        <taxon>Cnidaria</taxon>
        <taxon>Anthozoa</taxon>
        <taxon>Octocorallia</taxon>
        <taxon>Malacalcyonacea</taxon>
        <taxon>Plexauridae</taxon>
        <taxon>Paramuricea</taxon>
    </lineage>
</organism>
<dbReference type="Gene3D" id="2.60.120.200">
    <property type="match status" value="4"/>
</dbReference>
<feature type="disulfide bond" evidence="1">
    <location>
        <begin position="526"/>
        <end position="538"/>
    </location>
</feature>
<protein>
    <submittedName>
        <fullName evidence="2">MAM and LDL-receptor class A domain-containing 2-like</fullName>
    </submittedName>
</protein>
<feature type="disulfide bond" evidence="1">
    <location>
        <begin position="734"/>
        <end position="752"/>
    </location>
</feature>
<evidence type="ECO:0000313" key="2">
    <source>
        <dbReference type="EMBL" id="CAB4029848.1"/>
    </source>
</evidence>
<proteinExistence type="predicted"/>